<dbReference type="Pfam" id="PF21953">
    <property type="entry name" value="NadN_nucleosid_C"/>
    <property type="match status" value="1"/>
</dbReference>
<dbReference type="InterPro" id="IPR014485">
    <property type="entry name" value="Pesterase_C1039"/>
</dbReference>
<proteinExistence type="predicted"/>
<evidence type="ECO:0000313" key="2">
    <source>
        <dbReference type="EMBL" id="KAG7193933.1"/>
    </source>
</evidence>
<dbReference type="Gene3D" id="3.90.780.10">
    <property type="entry name" value="5'-Nucleotidase, C-terminal domain"/>
    <property type="match status" value="2"/>
</dbReference>
<dbReference type="Gene3D" id="3.60.21.10">
    <property type="match status" value="1"/>
</dbReference>
<dbReference type="GO" id="GO:0005829">
    <property type="term" value="C:cytosol"/>
    <property type="evidence" value="ECO:0007669"/>
    <property type="project" value="TreeGrafter"/>
</dbReference>
<dbReference type="SUPFAM" id="SSF55816">
    <property type="entry name" value="5'-nucleotidase (syn. UDP-sugar hydrolase), C-terminal domain"/>
    <property type="match status" value="1"/>
</dbReference>
<reference evidence="2" key="1">
    <citation type="submission" date="2021-03" db="EMBL/GenBank/DDBJ databases">
        <authorList>
            <person name="Palmer J.M."/>
        </authorList>
    </citation>
    <scope>NUCLEOTIDE SEQUENCE</scope>
    <source>
        <strain evidence="2">ARV_011</strain>
    </source>
</reference>
<dbReference type="InterPro" id="IPR029052">
    <property type="entry name" value="Metallo-depent_PP-like"/>
</dbReference>
<sequence>MYVYIYQYLAVVYLYVSSWFEGATNEVTSGSRPNTPTIAPGSPLRRPLVWNDINFLHTTDTHAWYGGHEHQKSYSGNWAHFISFAERLKEKAHKNHQDLLLVDSGDKHDGNGLSDLTSPNGALLLPIFMKQAYDIVSIGNHEMYLWENFVQERDVVAKHFAENYISSNVEFEVDDGKFEPVGQRYKYFETEVNNYRILAFGFLFNFTRNCNGSKVIPMRDVSELEWFLDALNRHLGLVDLIIINGHTPITPTWEEFYFIHKTIRKYYPDTKIQYFGGHSHIRDFRVLDGLLTAIQSGRFCETVGWLSINMTTIARAPITEIFHRSYIDFNPLSFLFHSGYENVDDFMTPRGTEVKALIHRINDQLDLGKVIGYVPQDYYIDRVPLSHPQNLLKLLTEKVLPLLTYNSTILERTIIINSGSLRYDLFKGAYTLDTHYIVSPFRNKWVKLTLPKHIAVKISYMLNKGRFINFNLLPLHHQFEAFRQLRVYQQRQVNCDDKNDQQKNLTYGYVTHDDFGSNGDDTLHIPLGNHFVPNVVESRQFYNDFKGEDLCDVIFYDFISPNIYWALNALGYPTKEAVGFYSNEYLGLLLDEYARIELEKKGK</sequence>
<dbReference type="AlphaFoldDB" id="A0A9P8AI15"/>
<name>A0A9P8AI15_9ASCO</name>
<feature type="domain" description="Putative 5'-nucleotidase C-terminal" evidence="1">
    <location>
        <begin position="377"/>
        <end position="563"/>
    </location>
</feature>
<dbReference type="PIRSF" id="PIRSF017316">
    <property type="entry name" value="Pesterase_C1039"/>
    <property type="match status" value="1"/>
</dbReference>
<protein>
    <recommendedName>
        <fullName evidence="1">Putative 5'-nucleotidase C-terminal domain-containing protein</fullName>
    </recommendedName>
</protein>
<dbReference type="PANTHER" id="PTHR11575">
    <property type="entry name" value="5'-NUCLEOTIDASE-RELATED"/>
    <property type="match status" value="1"/>
</dbReference>
<keyword evidence="3" id="KW-1185">Reference proteome</keyword>
<gene>
    <name evidence="2" type="ORF">KQ657_005132</name>
</gene>
<dbReference type="OrthoDB" id="7722975at2759"/>
<dbReference type="GO" id="GO:0009166">
    <property type="term" value="P:nucleotide catabolic process"/>
    <property type="evidence" value="ECO:0007669"/>
    <property type="project" value="InterPro"/>
</dbReference>
<dbReference type="RefSeq" id="XP_043049480.1">
    <property type="nucleotide sequence ID" value="XM_043195775.1"/>
</dbReference>
<dbReference type="SUPFAM" id="SSF56300">
    <property type="entry name" value="Metallo-dependent phosphatases"/>
    <property type="match status" value="1"/>
</dbReference>
<dbReference type="EMBL" id="JAHMUF010000009">
    <property type="protein sequence ID" value="KAG7193933.1"/>
    <property type="molecule type" value="Genomic_DNA"/>
</dbReference>
<dbReference type="InterPro" id="IPR036907">
    <property type="entry name" value="5'-Nucleotdase_C_sf"/>
</dbReference>
<organism evidence="2 3">
    <name type="scientific">Scheffersomyces spartinae</name>
    <dbReference type="NCBI Taxonomy" id="45513"/>
    <lineage>
        <taxon>Eukaryota</taxon>
        <taxon>Fungi</taxon>
        <taxon>Dikarya</taxon>
        <taxon>Ascomycota</taxon>
        <taxon>Saccharomycotina</taxon>
        <taxon>Pichiomycetes</taxon>
        <taxon>Debaryomycetaceae</taxon>
        <taxon>Scheffersomyces</taxon>
    </lineage>
</organism>
<dbReference type="InterPro" id="IPR053828">
    <property type="entry name" value="Nucleosidase_C"/>
</dbReference>
<evidence type="ECO:0000259" key="1">
    <source>
        <dbReference type="Pfam" id="PF21953"/>
    </source>
</evidence>
<dbReference type="InterPro" id="IPR006179">
    <property type="entry name" value="5_nucleotidase/apyrase"/>
</dbReference>
<comment type="caution">
    <text evidence="2">The sequence shown here is derived from an EMBL/GenBank/DDBJ whole genome shotgun (WGS) entry which is preliminary data.</text>
</comment>
<accession>A0A9P8AI15</accession>
<dbReference type="GO" id="GO:0016787">
    <property type="term" value="F:hydrolase activity"/>
    <property type="evidence" value="ECO:0007669"/>
    <property type="project" value="InterPro"/>
</dbReference>
<dbReference type="GeneID" id="66118506"/>
<evidence type="ECO:0000313" key="3">
    <source>
        <dbReference type="Proteomes" id="UP000790833"/>
    </source>
</evidence>
<dbReference type="PANTHER" id="PTHR11575:SF22">
    <property type="entry name" value="ADL392WP"/>
    <property type="match status" value="1"/>
</dbReference>
<dbReference type="Proteomes" id="UP000790833">
    <property type="component" value="Unassembled WGS sequence"/>
</dbReference>